<evidence type="ECO:0000313" key="3">
    <source>
        <dbReference type="Proteomes" id="UP000315369"/>
    </source>
</evidence>
<accession>A0A540WV61</accession>
<sequence>MGAPSLLRNLNLRHHIAGLKSGWNVLETSSYLRALKDGSFERSDFIETQLQFFSAVAHFSRPMALLASRLPRPELRLPLVENVFDEHGRGALSHGHEHTFQLLLDRLGASGERLQDGAFGPEVRKFNVALTGIAGFETPHTGIAVFGIIEDLFSGISVELGRGIVARGWLTADQVVHYPTHATLDEEHADGFYRQLDAPYDASPAAARDIEQGLILGGHLLLGLYEDLYRARRRRQA</sequence>
<organism evidence="2 3">
    <name type="scientific">Myxococcus llanfairpwllgwyngyllgogerychwyrndrobwllllantysiliogogogochensis</name>
    <dbReference type="NCBI Taxonomy" id="2590453"/>
    <lineage>
        <taxon>Bacteria</taxon>
        <taxon>Pseudomonadati</taxon>
        <taxon>Myxococcota</taxon>
        <taxon>Myxococcia</taxon>
        <taxon>Myxococcales</taxon>
        <taxon>Cystobacterineae</taxon>
        <taxon>Myxococcaceae</taxon>
        <taxon>Myxococcus</taxon>
    </lineage>
</organism>
<dbReference type="Proteomes" id="UP000315369">
    <property type="component" value="Unassembled WGS sequence"/>
</dbReference>
<evidence type="ECO:0000256" key="1">
    <source>
        <dbReference type="ARBA" id="ARBA00023002"/>
    </source>
</evidence>
<dbReference type="OrthoDB" id="277294at2"/>
<dbReference type="PANTHER" id="PTHR40279:SF3">
    <property type="entry name" value="4-AMINOBENZOATE SYNTHASE"/>
    <property type="match status" value="1"/>
</dbReference>
<dbReference type="InterPro" id="IPR016084">
    <property type="entry name" value="Haem_Oase-like_multi-hlx"/>
</dbReference>
<reference evidence="2 3" key="1">
    <citation type="submission" date="2019-06" db="EMBL/GenBank/DDBJ databases">
        <authorList>
            <person name="Livingstone P."/>
            <person name="Whitworth D."/>
        </authorList>
    </citation>
    <scope>NUCLEOTIDE SEQUENCE [LARGE SCALE GENOMIC DNA]</scope>
    <source>
        <strain evidence="2 3">AM401</strain>
    </source>
</reference>
<dbReference type="RefSeq" id="WP_141645476.1">
    <property type="nucleotide sequence ID" value="NZ_VIFM01000124.1"/>
</dbReference>
<comment type="caution">
    <text evidence="2">The sequence shown here is derived from an EMBL/GenBank/DDBJ whole genome shotgun (WGS) entry which is preliminary data.</text>
</comment>
<dbReference type="PANTHER" id="PTHR40279">
    <property type="entry name" value="PQQC-LIKE PROTEIN"/>
    <property type="match status" value="1"/>
</dbReference>
<dbReference type="EMBL" id="VIFM01000124">
    <property type="protein sequence ID" value="TQF12810.1"/>
    <property type="molecule type" value="Genomic_DNA"/>
</dbReference>
<dbReference type="Pfam" id="PF14518">
    <property type="entry name" value="Haem_oxygenas_2"/>
    <property type="match status" value="1"/>
</dbReference>
<dbReference type="Gene3D" id="1.20.910.10">
    <property type="entry name" value="Heme oxygenase-like"/>
    <property type="match status" value="1"/>
</dbReference>
<keyword evidence="1" id="KW-0560">Oxidoreductase</keyword>
<dbReference type="SMART" id="SM01236">
    <property type="entry name" value="Haem_oxygenase_2"/>
    <property type="match status" value="1"/>
</dbReference>
<protein>
    <submittedName>
        <fullName evidence="2">Iron-containing redox enzyme family protein</fullName>
    </submittedName>
</protein>
<dbReference type="InterPro" id="IPR039068">
    <property type="entry name" value="PqqC-like"/>
</dbReference>
<name>A0A540WV61_9BACT</name>
<dbReference type="GO" id="GO:0016491">
    <property type="term" value="F:oxidoreductase activity"/>
    <property type="evidence" value="ECO:0007669"/>
    <property type="project" value="UniProtKB-KW"/>
</dbReference>
<proteinExistence type="predicted"/>
<dbReference type="AlphaFoldDB" id="A0A540WV61"/>
<gene>
    <name evidence="2" type="ORF">FJV41_27180</name>
</gene>
<dbReference type="SUPFAM" id="SSF48613">
    <property type="entry name" value="Heme oxygenase-like"/>
    <property type="match status" value="1"/>
</dbReference>
<keyword evidence="3" id="KW-1185">Reference proteome</keyword>
<evidence type="ECO:0000313" key="2">
    <source>
        <dbReference type="EMBL" id="TQF12810.1"/>
    </source>
</evidence>